<sequence>MPFEHRRGAGSHATTNLCHRQRSRRRIAAVSFLSNISLDGSHQDTNLRQFNKISSSEKAEKDKGNKKTLEIPVEKVMFQHISLETVNDVEPNNVKEVPVRTRTVTPDKVKRKQSNNNAPFTQRITLIVNRTYNPNITSNIGPLDANATLVQSSSSKRSHVVTTFEKCANASMQVVTKVRSFTGRSSLTRNSMSISNHSISNGIPLIEEEAPETFNKCSKRKTVDKENLGPSGSHRARIDGSAFEWENVQKEKTSAHCRKLSSNPLAAAGDKGFSSCESIEPASAPPGRKPSCSVSESSSSNATSGIRDVKFVRVCGSSDGHRSSSGSSTTAGGGSVVCSRASLAACLAKQASEGRVLLTTGRGAPLHVFSLVHDRSFT</sequence>
<reference evidence="3" key="1">
    <citation type="submission" date="2025-08" db="UniProtKB">
        <authorList>
            <consortium name="RefSeq"/>
        </authorList>
    </citation>
    <scope>IDENTIFICATION</scope>
    <source>
        <tissue evidence="3">Whole organism</tissue>
    </source>
</reference>
<feature type="region of interest" description="Disordered" evidence="1">
    <location>
        <begin position="220"/>
        <end position="240"/>
    </location>
</feature>
<accession>A0A8B7N3L6</accession>
<proteinExistence type="predicted"/>
<dbReference type="RefSeq" id="XP_018008185.1">
    <property type="nucleotide sequence ID" value="XM_018152696.2"/>
</dbReference>
<feature type="region of interest" description="Disordered" evidence="1">
    <location>
        <begin position="1"/>
        <end position="20"/>
    </location>
</feature>
<feature type="region of interest" description="Disordered" evidence="1">
    <location>
        <begin position="277"/>
        <end position="304"/>
    </location>
</feature>
<gene>
    <name evidence="3" type="primary">LOC108665889</name>
</gene>
<dbReference type="GeneID" id="108665889"/>
<dbReference type="OrthoDB" id="6514993at2759"/>
<evidence type="ECO:0000256" key="1">
    <source>
        <dbReference type="SAM" id="MobiDB-lite"/>
    </source>
</evidence>
<name>A0A8B7N3L6_HYAAZ</name>
<evidence type="ECO:0000313" key="3">
    <source>
        <dbReference type="RefSeq" id="XP_018008185.1"/>
    </source>
</evidence>
<feature type="compositionally biased region" description="Low complexity" evidence="1">
    <location>
        <begin position="291"/>
        <end position="304"/>
    </location>
</feature>
<evidence type="ECO:0000313" key="2">
    <source>
        <dbReference type="Proteomes" id="UP000694843"/>
    </source>
</evidence>
<dbReference type="KEGG" id="hazt:108665889"/>
<protein>
    <submittedName>
        <fullName evidence="3">Uncharacterized protein LOC108665889</fullName>
    </submittedName>
</protein>
<dbReference type="Proteomes" id="UP000694843">
    <property type="component" value="Unplaced"/>
</dbReference>
<dbReference type="AlphaFoldDB" id="A0A8B7N3L6"/>
<keyword evidence="2" id="KW-1185">Reference proteome</keyword>
<organism evidence="2 3">
    <name type="scientific">Hyalella azteca</name>
    <name type="common">Amphipod</name>
    <dbReference type="NCBI Taxonomy" id="294128"/>
    <lineage>
        <taxon>Eukaryota</taxon>
        <taxon>Metazoa</taxon>
        <taxon>Ecdysozoa</taxon>
        <taxon>Arthropoda</taxon>
        <taxon>Crustacea</taxon>
        <taxon>Multicrustacea</taxon>
        <taxon>Malacostraca</taxon>
        <taxon>Eumalacostraca</taxon>
        <taxon>Peracarida</taxon>
        <taxon>Amphipoda</taxon>
        <taxon>Senticaudata</taxon>
        <taxon>Talitrida</taxon>
        <taxon>Talitroidea</taxon>
        <taxon>Hyalellidae</taxon>
        <taxon>Hyalella</taxon>
    </lineage>
</organism>